<organism evidence="1 2">
    <name type="scientific">Rubus argutus</name>
    <name type="common">Southern blackberry</name>
    <dbReference type="NCBI Taxonomy" id="59490"/>
    <lineage>
        <taxon>Eukaryota</taxon>
        <taxon>Viridiplantae</taxon>
        <taxon>Streptophyta</taxon>
        <taxon>Embryophyta</taxon>
        <taxon>Tracheophyta</taxon>
        <taxon>Spermatophyta</taxon>
        <taxon>Magnoliopsida</taxon>
        <taxon>eudicotyledons</taxon>
        <taxon>Gunneridae</taxon>
        <taxon>Pentapetalae</taxon>
        <taxon>rosids</taxon>
        <taxon>fabids</taxon>
        <taxon>Rosales</taxon>
        <taxon>Rosaceae</taxon>
        <taxon>Rosoideae</taxon>
        <taxon>Rosoideae incertae sedis</taxon>
        <taxon>Rubus</taxon>
    </lineage>
</organism>
<keyword evidence="2" id="KW-1185">Reference proteome</keyword>
<protein>
    <submittedName>
        <fullName evidence="1">Uncharacterized protein</fullName>
    </submittedName>
</protein>
<comment type="caution">
    <text evidence="1">The sequence shown here is derived from an EMBL/GenBank/DDBJ whole genome shotgun (WGS) entry which is preliminary data.</text>
</comment>
<name>A0AAW1WDX1_RUBAR</name>
<evidence type="ECO:0000313" key="2">
    <source>
        <dbReference type="Proteomes" id="UP001457282"/>
    </source>
</evidence>
<reference evidence="1 2" key="1">
    <citation type="journal article" date="2023" name="G3 (Bethesda)">
        <title>A chromosome-length genome assembly and annotation of blackberry (Rubus argutus, cv. 'Hillquist').</title>
        <authorList>
            <person name="Bruna T."/>
            <person name="Aryal R."/>
            <person name="Dudchenko O."/>
            <person name="Sargent D.J."/>
            <person name="Mead D."/>
            <person name="Buti M."/>
            <person name="Cavallini A."/>
            <person name="Hytonen T."/>
            <person name="Andres J."/>
            <person name="Pham M."/>
            <person name="Weisz D."/>
            <person name="Mascagni F."/>
            <person name="Usai G."/>
            <person name="Natali L."/>
            <person name="Bassil N."/>
            <person name="Fernandez G.E."/>
            <person name="Lomsadze A."/>
            <person name="Armour M."/>
            <person name="Olukolu B."/>
            <person name="Poorten T."/>
            <person name="Britton C."/>
            <person name="Davik J."/>
            <person name="Ashrafi H."/>
            <person name="Aiden E.L."/>
            <person name="Borodovsky M."/>
            <person name="Worthington M."/>
        </authorList>
    </citation>
    <scope>NUCLEOTIDE SEQUENCE [LARGE SCALE GENOMIC DNA]</scope>
    <source>
        <strain evidence="1">PI 553951</strain>
    </source>
</reference>
<proteinExistence type="predicted"/>
<dbReference type="Proteomes" id="UP001457282">
    <property type="component" value="Unassembled WGS sequence"/>
</dbReference>
<evidence type="ECO:0000313" key="1">
    <source>
        <dbReference type="EMBL" id="KAK9922210.1"/>
    </source>
</evidence>
<accession>A0AAW1WDX1</accession>
<gene>
    <name evidence="1" type="ORF">M0R45_030687</name>
</gene>
<dbReference type="EMBL" id="JBEDUW010000006">
    <property type="protein sequence ID" value="KAK9922210.1"/>
    <property type="molecule type" value="Genomic_DNA"/>
</dbReference>
<dbReference type="AlphaFoldDB" id="A0AAW1WDX1"/>
<sequence length="95" mass="11044">MSFSRQPNENSTVSHSTYGNLFMSELQCLSPTLHLSSKVLNIAAAHLYEDNSQRWFFPTYFGERAKGYASQIHEQGWVAATIHICQLQRFHRRLR</sequence>